<dbReference type="InterPro" id="IPR029063">
    <property type="entry name" value="SAM-dependent_MTases_sf"/>
</dbReference>
<proteinExistence type="predicted"/>
<dbReference type="KEGG" id="naci:NUH88_11300"/>
<evidence type="ECO:0000313" key="1">
    <source>
        <dbReference type="EMBL" id="UUX48004.1"/>
    </source>
</evidence>
<accession>A0A9J7ANU7</accession>
<dbReference type="EMBL" id="CP102480">
    <property type="protein sequence ID" value="UUX48004.1"/>
    <property type="molecule type" value="Genomic_DNA"/>
</dbReference>
<dbReference type="Proteomes" id="UP001060336">
    <property type="component" value="Chromosome"/>
</dbReference>
<gene>
    <name evidence="1" type="ORF">NUH88_11300</name>
</gene>
<evidence type="ECO:0000313" key="2">
    <source>
        <dbReference type="Proteomes" id="UP001060336"/>
    </source>
</evidence>
<name>A0A9J7ANU7_9PROT</name>
<dbReference type="AlphaFoldDB" id="A0A9J7ANU7"/>
<dbReference type="Gene3D" id="3.40.50.150">
    <property type="entry name" value="Vaccinia Virus protein VP39"/>
    <property type="match status" value="1"/>
</dbReference>
<dbReference type="RefSeq" id="WP_257766512.1">
    <property type="nucleotide sequence ID" value="NZ_CP102480.1"/>
</dbReference>
<protein>
    <submittedName>
        <fullName evidence="1">Class I SAM-dependent methyltransferase</fullName>
    </submittedName>
</protein>
<dbReference type="GO" id="GO:0032259">
    <property type="term" value="P:methylation"/>
    <property type="evidence" value="ECO:0007669"/>
    <property type="project" value="UniProtKB-KW"/>
</dbReference>
<organism evidence="1 2">
    <name type="scientific">Nisaea acidiphila</name>
    <dbReference type="NCBI Taxonomy" id="1862145"/>
    <lineage>
        <taxon>Bacteria</taxon>
        <taxon>Pseudomonadati</taxon>
        <taxon>Pseudomonadota</taxon>
        <taxon>Alphaproteobacteria</taxon>
        <taxon>Rhodospirillales</taxon>
        <taxon>Thalassobaculaceae</taxon>
        <taxon>Nisaea</taxon>
    </lineage>
</organism>
<reference evidence="1" key="1">
    <citation type="submission" date="2022-08" db="EMBL/GenBank/DDBJ databases">
        <title>Nisaea acidiphila sp. nov., isolated from a marine algal debris and emended description of the genus Nisaea Urios et al. 2008.</title>
        <authorList>
            <person name="Kwon K."/>
        </authorList>
    </citation>
    <scope>NUCLEOTIDE SEQUENCE</scope>
    <source>
        <strain evidence="1">MEBiC11861</strain>
    </source>
</reference>
<dbReference type="InterPro" id="IPR025690">
    <property type="entry name" value="Methyltransf_put"/>
</dbReference>
<keyword evidence="1" id="KW-0489">Methyltransferase</keyword>
<keyword evidence="1" id="KW-0808">Transferase</keyword>
<sequence>MSRLDSAIRRLQAQKLSLDWAVAAIGDRSGNAIELGLGNGRTFDHLRSLMPERPFYVFDRQVAAHPDCIPAEDRLFLGDFRETLPAAAERLGRETLLAHLDIGTGEKQASMALAAAIAPLVDALLADGAVVVSDQPVDLPRWKAAALPDGIGPGRIHLYEIGRA</sequence>
<dbReference type="Pfam" id="PF12692">
    <property type="entry name" value="Methyltransf_17"/>
    <property type="match status" value="1"/>
</dbReference>
<keyword evidence="2" id="KW-1185">Reference proteome</keyword>
<dbReference type="GO" id="GO:0008168">
    <property type="term" value="F:methyltransferase activity"/>
    <property type="evidence" value="ECO:0007669"/>
    <property type="project" value="UniProtKB-KW"/>
</dbReference>